<accession>A0A151T8D2</accession>
<dbReference type="EMBL" id="CM003609">
    <property type="protein sequence ID" value="KYP63322.1"/>
    <property type="molecule type" value="Genomic_DNA"/>
</dbReference>
<evidence type="ECO:0000313" key="1">
    <source>
        <dbReference type="EMBL" id="KYP63322.1"/>
    </source>
</evidence>
<dbReference type="Gramene" id="C.cajan_17378.t">
    <property type="protein sequence ID" value="C.cajan_17378.t.cds1"/>
    <property type="gene ID" value="C.cajan_17378"/>
</dbReference>
<name>A0A151T8D2_CAJCA</name>
<evidence type="ECO:0000313" key="2">
    <source>
        <dbReference type="Proteomes" id="UP000075243"/>
    </source>
</evidence>
<proteinExistence type="predicted"/>
<keyword evidence="2" id="KW-1185">Reference proteome</keyword>
<reference evidence="1 2" key="1">
    <citation type="journal article" date="2012" name="Nat. Biotechnol.">
        <title>Draft genome sequence of pigeonpea (Cajanus cajan), an orphan legume crop of resource-poor farmers.</title>
        <authorList>
            <person name="Varshney R.K."/>
            <person name="Chen W."/>
            <person name="Li Y."/>
            <person name="Bharti A.K."/>
            <person name="Saxena R.K."/>
            <person name="Schlueter J.A."/>
            <person name="Donoghue M.T."/>
            <person name="Azam S."/>
            <person name="Fan G."/>
            <person name="Whaley A.M."/>
            <person name="Farmer A.D."/>
            <person name="Sheridan J."/>
            <person name="Iwata A."/>
            <person name="Tuteja R."/>
            <person name="Penmetsa R.V."/>
            <person name="Wu W."/>
            <person name="Upadhyaya H.D."/>
            <person name="Yang S.P."/>
            <person name="Shah T."/>
            <person name="Saxena K.B."/>
            <person name="Michael T."/>
            <person name="McCombie W.R."/>
            <person name="Yang B."/>
            <person name="Zhang G."/>
            <person name="Yang H."/>
            <person name="Wang J."/>
            <person name="Spillane C."/>
            <person name="Cook D.R."/>
            <person name="May G.D."/>
            <person name="Xu X."/>
            <person name="Jackson S.A."/>
        </authorList>
    </citation>
    <scope>NUCLEOTIDE SEQUENCE [LARGE SCALE GENOMIC DNA]</scope>
    <source>
        <strain evidence="2">cv. Asha</strain>
    </source>
</reference>
<organism evidence="1 2">
    <name type="scientific">Cajanus cajan</name>
    <name type="common">Pigeon pea</name>
    <name type="synonym">Cajanus indicus</name>
    <dbReference type="NCBI Taxonomy" id="3821"/>
    <lineage>
        <taxon>Eukaryota</taxon>
        <taxon>Viridiplantae</taxon>
        <taxon>Streptophyta</taxon>
        <taxon>Embryophyta</taxon>
        <taxon>Tracheophyta</taxon>
        <taxon>Spermatophyta</taxon>
        <taxon>Magnoliopsida</taxon>
        <taxon>eudicotyledons</taxon>
        <taxon>Gunneridae</taxon>
        <taxon>Pentapetalae</taxon>
        <taxon>rosids</taxon>
        <taxon>fabids</taxon>
        <taxon>Fabales</taxon>
        <taxon>Fabaceae</taxon>
        <taxon>Papilionoideae</taxon>
        <taxon>50 kb inversion clade</taxon>
        <taxon>NPAAA clade</taxon>
        <taxon>indigoferoid/millettioid clade</taxon>
        <taxon>Phaseoleae</taxon>
        <taxon>Cajanus</taxon>
    </lineage>
</organism>
<dbReference type="Proteomes" id="UP000075243">
    <property type="component" value="Chromosome 7"/>
</dbReference>
<gene>
    <name evidence="1" type="ORF">KK1_017891</name>
</gene>
<sequence>MSKGILLSYMGCVLLVKFILHRMLIHSFQVYKWIISLLKLIEYWFRNFLWFGSIYCSKPNTIPWHVVCSDVDECGHGIRSLVDINNTYMLKLCWNFVKGGKYWASVLASRVYKRNGEVVHYLTSTI</sequence>
<protein>
    <submittedName>
        <fullName evidence="1">Uncharacterized protein</fullName>
    </submittedName>
</protein>
<dbReference type="AlphaFoldDB" id="A0A151T8D2"/>